<dbReference type="GO" id="GO:0004222">
    <property type="term" value="F:metalloendopeptidase activity"/>
    <property type="evidence" value="ECO:0007669"/>
    <property type="project" value="InterPro"/>
</dbReference>
<dbReference type="EMBL" id="CADEAL010004500">
    <property type="protein sequence ID" value="CAB1460913.1"/>
    <property type="molecule type" value="Genomic_DNA"/>
</dbReference>
<proteinExistence type="predicted"/>
<sequence length="142" mass="15910">MLEPEHVLLMQVNTKCCVCVVSCLLLACVYVGSLYVWKSNLPRDHPTVIKRRCASVLLVAALSPVAVKAWTHWAEIRDTSQRGLNPEHVQVKSRVLTLRGTLAKHKKFCEVNVSVWELMGLRMEGFIPAVTLPLLLTVVSLH</sequence>
<dbReference type="InterPro" id="IPR039731">
    <property type="entry name" value="Rce1"/>
</dbReference>
<dbReference type="Proteomes" id="UP001153269">
    <property type="component" value="Unassembled WGS sequence"/>
</dbReference>
<evidence type="ECO:0000313" key="2">
    <source>
        <dbReference type="Proteomes" id="UP001153269"/>
    </source>
</evidence>
<accession>A0A9N7W4I3</accession>
<dbReference type="PANTHER" id="PTHR13046:SF0">
    <property type="entry name" value="CAAX PRENYL PROTEASE 2"/>
    <property type="match status" value="1"/>
</dbReference>
<gene>
    <name evidence="1" type="ORF">PLEPLA_LOCUS48786</name>
</gene>
<name>A0A9N7W4I3_PLEPL</name>
<evidence type="ECO:0000313" key="1">
    <source>
        <dbReference type="EMBL" id="CAB1460913.1"/>
    </source>
</evidence>
<organism evidence="1 2">
    <name type="scientific">Pleuronectes platessa</name>
    <name type="common">European plaice</name>
    <dbReference type="NCBI Taxonomy" id="8262"/>
    <lineage>
        <taxon>Eukaryota</taxon>
        <taxon>Metazoa</taxon>
        <taxon>Chordata</taxon>
        <taxon>Craniata</taxon>
        <taxon>Vertebrata</taxon>
        <taxon>Euteleostomi</taxon>
        <taxon>Actinopterygii</taxon>
        <taxon>Neopterygii</taxon>
        <taxon>Teleostei</taxon>
        <taxon>Neoteleostei</taxon>
        <taxon>Acanthomorphata</taxon>
        <taxon>Carangaria</taxon>
        <taxon>Pleuronectiformes</taxon>
        <taxon>Pleuronectoidei</taxon>
        <taxon>Pleuronectidae</taxon>
        <taxon>Pleuronectes</taxon>
    </lineage>
</organism>
<dbReference type="AlphaFoldDB" id="A0A9N7W4I3"/>
<protein>
    <submittedName>
        <fullName evidence="1">Uncharacterized protein</fullName>
    </submittedName>
</protein>
<dbReference type="PANTHER" id="PTHR13046">
    <property type="entry name" value="PROTEASE U48 CAAX PRENYL PROTEASE RCE1"/>
    <property type="match status" value="1"/>
</dbReference>
<reference evidence="1" key="1">
    <citation type="submission" date="2020-03" db="EMBL/GenBank/DDBJ databases">
        <authorList>
            <person name="Weist P."/>
        </authorList>
    </citation>
    <scope>NUCLEOTIDE SEQUENCE</scope>
</reference>
<dbReference type="GO" id="GO:0071586">
    <property type="term" value="P:CAAX-box protein processing"/>
    <property type="evidence" value="ECO:0007669"/>
    <property type="project" value="InterPro"/>
</dbReference>
<keyword evidence="2" id="KW-1185">Reference proteome</keyword>
<dbReference type="GO" id="GO:0005789">
    <property type="term" value="C:endoplasmic reticulum membrane"/>
    <property type="evidence" value="ECO:0007669"/>
    <property type="project" value="InterPro"/>
</dbReference>
<comment type="caution">
    <text evidence="1">The sequence shown here is derived from an EMBL/GenBank/DDBJ whole genome shotgun (WGS) entry which is preliminary data.</text>
</comment>